<dbReference type="PRINTS" id="PR00080">
    <property type="entry name" value="SDRFAMILY"/>
</dbReference>
<dbReference type="CDD" id="cd05233">
    <property type="entry name" value="SDR_c"/>
    <property type="match status" value="1"/>
</dbReference>
<evidence type="ECO:0000313" key="3">
    <source>
        <dbReference type="EMBL" id="MCB5199654.1"/>
    </source>
</evidence>
<comment type="caution">
    <text evidence="3">The sequence shown here is derived from an EMBL/GenBank/DDBJ whole genome shotgun (WGS) entry which is preliminary data.</text>
</comment>
<dbReference type="PANTHER" id="PTHR42760:SF133">
    <property type="entry name" value="3-OXOACYL-[ACYL-CARRIER-PROTEIN] REDUCTASE"/>
    <property type="match status" value="1"/>
</dbReference>
<evidence type="ECO:0000256" key="1">
    <source>
        <dbReference type="ARBA" id="ARBA00006484"/>
    </source>
</evidence>
<keyword evidence="2" id="KW-0560">Oxidoreductase</keyword>
<dbReference type="InterPro" id="IPR036291">
    <property type="entry name" value="NAD(P)-bd_dom_sf"/>
</dbReference>
<evidence type="ECO:0000256" key="2">
    <source>
        <dbReference type="ARBA" id="ARBA00023002"/>
    </source>
</evidence>
<gene>
    <name evidence="3" type="ORF">LGQ03_10415</name>
</gene>
<accession>A0ABS8BVA9</accession>
<dbReference type="SUPFAM" id="SSF51735">
    <property type="entry name" value="NAD(P)-binding Rossmann-fold domains"/>
    <property type="match status" value="1"/>
</dbReference>
<dbReference type="PANTHER" id="PTHR42760">
    <property type="entry name" value="SHORT-CHAIN DEHYDROGENASES/REDUCTASES FAMILY MEMBER"/>
    <property type="match status" value="1"/>
</dbReference>
<dbReference type="EMBL" id="JAJATZ010000004">
    <property type="protein sequence ID" value="MCB5199654.1"/>
    <property type="molecule type" value="Genomic_DNA"/>
</dbReference>
<reference evidence="3" key="1">
    <citation type="submission" date="2021-10" db="EMBL/GenBank/DDBJ databases">
        <title>Loktanella gaetbuli sp. nov., isolated from a tidal flat.</title>
        <authorList>
            <person name="Park S."/>
            <person name="Yoon J.-H."/>
        </authorList>
    </citation>
    <scope>NUCLEOTIDE SEQUENCE</scope>
    <source>
        <strain evidence="3">TSTF-M6</strain>
    </source>
</reference>
<organism evidence="3 4">
    <name type="scientific">Loktanella gaetbuli</name>
    <dbReference type="NCBI Taxonomy" id="2881335"/>
    <lineage>
        <taxon>Bacteria</taxon>
        <taxon>Pseudomonadati</taxon>
        <taxon>Pseudomonadota</taxon>
        <taxon>Alphaproteobacteria</taxon>
        <taxon>Rhodobacterales</taxon>
        <taxon>Roseobacteraceae</taxon>
        <taxon>Loktanella</taxon>
    </lineage>
</organism>
<keyword evidence="4" id="KW-1185">Reference proteome</keyword>
<dbReference type="InterPro" id="IPR002347">
    <property type="entry name" value="SDR_fam"/>
</dbReference>
<comment type="similarity">
    <text evidence="1">Belongs to the short-chain dehydrogenases/reductases (SDR) family.</text>
</comment>
<dbReference type="RefSeq" id="WP_226748340.1">
    <property type="nucleotide sequence ID" value="NZ_JAJATZ010000004.1"/>
</dbReference>
<dbReference type="PRINTS" id="PR00081">
    <property type="entry name" value="GDHRDH"/>
</dbReference>
<proteinExistence type="inferred from homology"/>
<dbReference type="Proteomes" id="UP001138961">
    <property type="component" value="Unassembled WGS sequence"/>
</dbReference>
<dbReference type="Gene3D" id="3.40.50.720">
    <property type="entry name" value="NAD(P)-binding Rossmann-like Domain"/>
    <property type="match status" value="1"/>
</dbReference>
<sequence length="240" mass="25143">MTATFPELAGRGIVITGGASGIGDAYVRAFAAQGMRVTSLDIADPADAVDGVTYLRCDITDTVALQAAIAQAGPLHCLLNNAANDQRMALDDVTQDMWDGMIAVNLQPYFFAAQAAARVMSEGASIINMSSGSVQIASGGMTPYVTANAGIIGLSRALARELGPRGIRVNSILPGWVLTDKQLEKWVTPEALADFMERQCLKAHLAPEDLCGTALFLASDLSRMMTGQALCVDGGLAFTS</sequence>
<evidence type="ECO:0000313" key="4">
    <source>
        <dbReference type="Proteomes" id="UP001138961"/>
    </source>
</evidence>
<protein>
    <submittedName>
        <fullName evidence="3">SDR family oxidoreductase</fullName>
    </submittedName>
</protein>
<name>A0ABS8BVA9_9RHOB</name>
<dbReference type="Pfam" id="PF13561">
    <property type="entry name" value="adh_short_C2"/>
    <property type="match status" value="1"/>
</dbReference>